<dbReference type="STRING" id="667725.A0A0L0G1Q9"/>
<accession>A0A0L0G1Q9</accession>
<dbReference type="PANTHER" id="PTHR23329:SF1">
    <property type="entry name" value="TUFTELIN-INTERACTING PROTEIN 11"/>
    <property type="match status" value="1"/>
</dbReference>
<evidence type="ECO:0000259" key="10">
    <source>
        <dbReference type="PROSITE" id="PS50174"/>
    </source>
</evidence>
<sequence>MENFEITDYDIDNEFNTQRRRKRPRKEEQIYGIWAEESGSDDGNGPENEANAHPGLGLKRGQSGATDVTFVGESNDKAGKKVVETNTFGDRVLYGEDESGDVKMADVIPSGVGIGFGGGSWNASGSNVPAQLPFKVSSDPFQTDTSKNVFGKKTLRAQQERTQAVGNGSEGGGTGTGASAQKADAGAADILRKPKRVDQDFGNWERHTKGIGAKLLEKMGWSKGMGVGKSKEGIVNPVEAAIRLAKKGGVGFGGDERTKQAREEREESDAAKGVIDEEAEMRSQLRLWKKGIDPKSVQMHEREARLRNKKPKAQYAFSGVSRIGQNQAAAARPTSKVIDMTGRQTKVHANYQEAMLRSTGGPRKPELKDGQESEGQSLGAFSANYGSGVTGLDAALPELQHNVQLLCDFAEGEVQSTAQEMEGVEDNKMLLANEAKKLEKTVATQKAQLESLESILATMRDVQRRQNHESEAPLDIDEAKDMFMHIQSQHNEAFELYQLAYLAVGIVFPLVEAHLKEWVPLRTPRYGVDLFRLWKDVLTDRSNENDNHKVATADREMDVYERLLWLIWMPHIRRGLMYWDPVEQSYTALTLVETWKPVLPDWVYYNIIEQLIYPKINKCVAEWNPQTDRVPIHTWLFSWLPHLGAQRCAVQFPILRQKIMAALMSWNATDPSAHAILQEWKNVLPAEDMNIILSNAILPKLNYRMRSFVVNPQHQVTRWYLGWKGLFPPELAAHAPMQVQFKCALDLMNQAVSFPGRPTNFTGPPPMHANAHFMELERQQKASAYLLRQKQKEKLHAETATTTFKDLVQQAAEKAGLIFQPKMPKRLEKGNVVYTLGSRTVYMDRNVVFVLEVTGLWTPTSLDTLIRDEGNR</sequence>
<dbReference type="Pfam" id="PF07842">
    <property type="entry name" value="GCFC"/>
    <property type="match status" value="1"/>
</dbReference>
<feature type="compositionally biased region" description="Low complexity" evidence="9">
    <location>
        <begin position="177"/>
        <end position="187"/>
    </location>
</feature>
<evidence type="ECO:0000256" key="8">
    <source>
        <dbReference type="SAM" id="Coils"/>
    </source>
</evidence>
<keyword evidence="5 7" id="KW-0508">mRNA splicing</keyword>
<comment type="similarity">
    <text evidence="2 7">Belongs to the TFP11/STIP family.</text>
</comment>
<feature type="region of interest" description="Disordered" evidence="9">
    <location>
        <begin position="1"/>
        <end position="78"/>
    </location>
</feature>
<dbReference type="InterPro" id="IPR045211">
    <property type="entry name" value="TFP11/STIP/Ntr1"/>
</dbReference>
<evidence type="ECO:0000256" key="2">
    <source>
        <dbReference type="ARBA" id="ARBA00010900"/>
    </source>
</evidence>
<evidence type="ECO:0000256" key="9">
    <source>
        <dbReference type="SAM" id="MobiDB-lite"/>
    </source>
</evidence>
<proteinExistence type="inferred from homology"/>
<evidence type="ECO:0000313" key="11">
    <source>
        <dbReference type="EMBL" id="KNC82774.1"/>
    </source>
</evidence>
<dbReference type="GeneID" id="25905454"/>
<evidence type="ECO:0000256" key="6">
    <source>
        <dbReference type="ARBA" id="ARBA00023242"/>
    </source>
</evidence>
<dbReference type="SMART" id="SM00443">
    <property type="entry name" value="G_patch"/>
    <property type="match status" value="1"/>
</dbReference>
<dbReference type="InterPro" id="IPR022783">
    <property type="entry name" value="GCFC_dom"/>
</dbReference>
<dbReference type="eggNOG" id="KOG2184">
    <property type="taxonomic scope" value="Eukaryota"/>
</dbReference>
<evidence type="ECO:0000256" key="4">
    <source>
        <dbReference type="ARBA" id="ARBA00022728"/>
    </source>
</evidence>
<dbReference type="PROSITE" id="PS50174">
    <property type="entry name" value="G_PATCH"/>
    <property type="match status" value="1"/>
</dbReference>
<dbReference type="InterPro" id="IPR024933">
    <property type="entry name" value="TFP11"/>
</dbReference>
<dbReference type="InterPro" id="IPR000467">
    <property type="entry name" value="G_patch_dom"/>
</dbReference>
<name>A0A0L0G1Q9_9EUKA</name>
<reference evidence="11 12" key="1">
    <citation type="submission" date="2011-02" db="EMBL/GenBank/DDBJ databases">
        <title>The Genome Sequence of Sphaeroforma arctica JP610.</title>
        <authorList>
            <consortium name="The Broad Institute Genome Sequencing Platform"/>
            <person name="Russ C."/>
            <person name="Cuomo C."/>
            <person name="Young S.K."/>
            <person name="Zeng Q."/>
            <person name="Gargeya S."/>
            <person name="Alvarado L."/>
            <person name="Berlin A."/>
            <person name="Chapman S.B."/>
            <person name="Chen Z."/>
            <person name="Freedman E."/>
            <person name="Gellesch M."/>
            <person name="Goldberg J."/>
            <person name="Griggs A."/>
            <person name="Gujja S."/>
            <person name="Heilman E."/>
            <person name="Heiman D."/>
            <person name="Howarth C."/>
            <person name="Mehta T."/>
            <person name="Neiman D."/>
            <person name="Pearson M."/>
            <person name="Roberts A."/>
            <person name="Saif S."/>
            <person name="Shea T."/>
            <person name="Shenoy N."/>
            <person name="Sisk P."/>
            <person name="Stolte C."/>
            <person name="Sykes S."/>
            <person name="White J."/>
            <person name="Yandava C."/>
            <person name="Burger G."/>
            <person name="Gray M.W."/>
            <person name="Holland P.W.H."/>
            <person name="King N."/>
            <person name="Lang F.B.F."/>
            <person name="Roger A.J."/>
            <person name="Ruiz-Trillo I."/>
            <person name="Haas B."/>
            <person name="Nusbaum C."/>
            <person name="Birren B."/>
        </authorList>
    </citation>
    <scope>NUCLEOTIDE SEQUENCE [LARGE SCALE GENOMIC DNA]</scope>
    <source>
        <strain evidence="11 12">JP610</strain>
    </source>
</reference>
<dbReference type="GO" id="GO:0000390">
    <property type="term" value="P:spliceosomal complex disassembly"/>
    <property type="evidence" value="ECO:0007669"/>
    <property type="project" value="InterPro"/>
</dbReference>
<dbReference type="OrthoDB" id="4822at2759"/>
<dbReference type="Proteomes" id="UP000054560">
    <property type="component" value="Unassembled WGS sequence"/>
</dbReference>
<dbReference type="AlphaFoldDB" id="A0A0L0G1Q9"/>
<keyword evidence="8" id="KW-0175">Coiled coil</keyword>
<dbReference type="RefSeq" id="XP_014156676.1">
    <property type="nucleotide sequence ID" value="XM_014301201.1"/>
</dbReference>
<evidence type="ECO:0000313" key="12">
    <source>
        <dbReference type="Proteomes" id="UP000054560"/>
    </source>
</evidence>
<keyword evidence="3 7" id="KW-0507">mRNA processing</keyword>
<dbReference type="Pfam" id="PF12457">
    <property type="entry name" value="TIP_N"/>
    <property type="match status" value="1"/>
</dbReference>
<dbReference type="InterPro" id="IPR022159">
    <property type="entry name" value="STIP/TFIP11_N"/>
</dbReference>
<feature type="region of interest" description="Disordered" evidence="9">
    <location>
        <begin position="162"/>
        <end position="187"/>
    </location>
</feature>
<organism evidence="11 12">
    <name type="scientific">Sphaeroforma arctica JP610</name>
    <dbReference type="NCBI Taxonomy" id="667725"/>
    <lineage>
        <taxon>Eukaryota</taxon>
        <taxon>Ichthyosporea</taxon>
        <taxon>Ichthyophonida</taxon>
        <taxon>Sphaeroforma</taxon>
    </lineage>
</organism>
<keyword evidence="12" id="KW-1185">Reference proteome</keyword>
<feature type="domain" description="G-patch" evidence="10">
    <location>
        <begin position="208"/>
        <end position="255"/>
    </location>
</feature>
<feature type="compositionally biased region" description="Acidic residues" evidence="9">
    <location>
        <begin position="1"/>
        <end position="13"/>
    </location>
</feature>
<dbReference type="PIRSF" id="PIRSF017706">
    <property type="entry name" value="TFIP11"/>
    <property type="match status" value="1"/>
</dbReference>
<comment type="subcellular location">
    <subcellularLocation>
        <location evidence="1 7">Nucleus</location>
    </subcellularLocation>
</comment>
<evidence type="ECO:0000256" key="5">
    <source>
        <dbReference type="ARBA" id="ARBA00023187"/>
    </source>
</evidence>
<dbReference type="Pfam" id="PF01585">
    <property type="entry name" value="G-patch"/>
    <property type="match status" value="1"/>
</dbReference>
<dbReference type="GO" id="GO:0003676">
    <property type="term" value="F:nucleic acid binding"/>
    <property type="evidence" value="ECO:0007669"/>
    <property type="project" value="InterPro"/>
</dbReference>
<keyword evidence="6 7" id="KW-0539">Nucleus</keyword>
<evidence type="ECO:0000256" key="1">
    <source>
        <dbReference type="ARBA" id="ARBA00004123"/>
    </source>
</evidence>
<gene>
    <name evidence="11" type="ORF">SARC_04950</name>
</gene>
<dbReference type="EMBL" id="KQ241893">
    <property type="protein sequence ID" value="KNC82774.1"/>
    <property type="molecule type" value="Genomic_DNA"/>
</dbReference>
<feature type="coiled-coil region" evidence="8">
    <location>
        <begin position="407"/>
        <end position="455"/>
    </location>
</feature>
<dbReference type="GO" id="GO:0071008">
    <property type="term" value="C:U2-type post-mRNA release spliceosomal complex"/>
    <property type="evidence" value="ECO:0007669"/>
    <property type="project" value="TreeGrafter"/>
</dbReference>
<evidence type="ECO:0000256" key="7">
    <source>
        <dbReference type="PIRNR" id="PIRNR017706"/>
    </source>
</evidence>
<evidence type="ECO:0000256" key="3">
    <source>
        <dbReference type="ARBA" id="ARBA00022664"/>
    </source>
</evidence>
<dbReference type="PANTHER" id="PTHR23329">
    <property type="entry name" value="TUFTELIN-INTERACTING PROTEIN 11-RELATED"/>
    <property type="match status" value="1"/>
</dbReference>
<keyword evidence="4 7" id="KW-0747">Spliceosome</keyword>
<protein>
    <recommendedName>
        <fullName evidence="10">G-patch domain-containing protein</fullName>
    </recommendedName>
</protein>